<accession>A0ABT3ZZU8</accession>
<keyword evidence="3" id="KW-1185">Reference proteome</keyword>
<dbReference type="Gene3D" id="3.10.450.50">
    <property type="match status" value="1"/>
</dbReference>
<dbReference type="RefSeq" id="WP_267533563.1">
    <property type="nucleotide sequence ID" value="NZ_JAPNKA010000001.1"/>
</dbReference>
<organism evidence="2 3">
    <name type="scientific">Archangium lansingense</name>
    <dbReference type="NCBI Taxonomy" id="2995310"/>
    <lineage>
        <taxon>Bacteria</taxon>
        <taxon>Pseudomonadati</taxon>
        <taxon>Myxococcota</taxon>
        <taxon>Myxococcia</taxon>
        <taxon>Myxococcales</taxon>
        <taxon>Cystobacterineae</taxon>
        <taxon>Archangiaceae</taxon>
        <taxon>Archangium</taxon>
    </lineage>
</organism>
<sequence>MRIIPIATVLILVLGIPGVARASEAYTELELARYGLDKGRSDEAAILQAVQGFAVGFIQGDLDMIMGLWDASAAKEVSFIQVENEHPVVGLSKFRAYYAGHLRQITTLDGDVSDVHIQRMGNIAIVSCRYTWVSKYVENGHVAVNSTRATITLRKHGQRWLYIHMHESMIYS</sequence>
<dbReference type="InterPro" id="IPR032710">
    <property type="entry name" value="NTF2-like_dom_sf"/>
</dbReference>
<gene>
    <name evidence="2" type="ORF">OV287_08885</name>
</gene>
<proteinExistence type="predicted"/>
<dbReference type="InterPro" id="IPR037401">
    <property type="entry name" value="SnoaL-like"/>
</dbReference>
<comment type="caution">
    <text evidence="2">The sequence shown here is derived from an EMBL/GenBank/DDBJ whole genome shotgun (WGS) entry which is preliminary data.</text>
</comment>
<name>A0ABT3ZZU8_9BACT</name>
<dbReference type="SUPFAM" id="SSF54427">
    <property type="entry name" value="NTF2-like"/>
    <property type="match status" value="1"/>
</dbReference>
<dbReference type="Proteomes" id="UP001207654">
    <property type="component" value="Unassembled WGS sequence"/>
</dbReference>
<evidence type="ECO:0000313" key="2">
    <source>
        <dbReference type="EMBL" id="MCY1074601.1"/>
    </source>
</evidence>
<evidence type="ECO:0000259" key="1">
    <source>
        <dbReference type="Pfam" id="PF13474"/>
    </source>
</evidence>
<dbReference type="Pfam" id="PF13474">
    <property type="entry name" value="SnoaL_3"/>
    <property type="match status" value="1"/>
</dbReference>
<protein>
    <submittedName>
        <fullName evidence="2">Nuclear transport factor 2 family protein</fullName>
    </submittedName>
</protein>
<feature type="domain" description="SnoaL-like" evidence="1">
    <location>
        <begin position="46"/>
        <end position="171"/>
    </location>
</feature>
<reference evidence="2 3" key="1">
    <citation type="submission" date="2022-11" db="EMBL/GenBank/DDBJ databases">
        <title>Minimal conservation of predation-associated metabolite biosynthetic gene clusters underscores biosynthetic potential of Myxococcota including descriptions for ten novel species: Archangium lansinium sp. nov., Myxococcus landrumus sp. nov., Nannocystis bai.</title>
        <authorList>
            <person name="Ahearne A."/>
            <person name="Stevens C."/>
            <person name="Phillips K."/>
        </authorList>
    </citation>
    <scope>NUCLEOTIDE SEQUENCE [LARGE SCALE GENOMIC DNA]</scope>
    <source>
        <strain evidence="2 3">MIWBW</strain>
    </source>
</reference>
<evidence type="ECO:0000313" key="3">
    <source>
        <dbReference type="Proteomes" id="UP001207654"/>
    </source>
</evidence>
<dbReference type="EMBL" id="JAPNKA010000001">
    <property type="protein sequence ID" value="MCY1074601.1"/>
    <property type="molecule type" value="Genomic_DNA"/>
</dbReference>